<accession>A0A135I5A8</accession>
<dbReference type="OrthoDB" id="5901959at2"/>
<proteinExistence type="predicted"/>
<dbReference type="Proteomes" id="UP000070529">
    <property type="component" value="Unassembled WGS sequence"/>
</dbReference>
<dbReference type="InterPro" id="IPR024311">
    <property type="entry name" value="Lipocalin-like"/>
</dbReference>
<feature type="chain" id="PRO_5007465646" description="Lipocalin-like domain-containing protein" evidence="1">
    <location>
        <begin position="21"/>
        <end position="220"/>
    </location>
</feature>
<dbReference type="AlphaFoldDB" id="A0A135I5A8"/>
<evidence type="ECO:0000313" key="4">
    <source>
        <dbReference type="Proteomes" id="UP000070529"/>
    </source>
</evidence>
<dbReference type="Pfam" id="PF13648">
    <property type="entry name" value="Lipocalin_4"/>
    <property type="match status" value="1"/>
</dbReference>
<protein>
    <recommendedName>
        <fullName evidence="2">Lipocalin-like domain-containing protein</fullName>
    </recommendedName>
</protein>
<evidence type="ECO:0000259" key="2">
    <source>
        <dbReference type="Pfam" id="PF13648"/>
    </source>
</evidence>
<keyword evidence="4" id="KW-1185">Reference proteome</keyword>
<evidence type="ECO:0000256" key="1">
    <source>
        <dbReference type="SAM" id="SignalP"/>
    </source>
</evidence>
<gene>
    <name evidence="3" type="ORF">ATN88_08235</name>
</gene>
<feature type="signal peptide" evidence="1">
    <location>
        <begin position="1"/>
        <end position="20"/>
    </location>
</feature>
<sequence>MKKWYGLIFVIFFLATPAKSQDLTQLDFPLLIGDWYWFSPDQSTSTSGENAYKAINISFKSDFRFTVKLLKRDGTVEEAVGEYDLDESTLVLSDDFGETQRHSYQLNHNQLSLQGAQFTKVLPNNLSGTWYSDVIQGKDVDERVSDLALILRPDFLFSVKVSGVEGRSVTHRGVYYLEDDHLVLIYRGGQQDSVFELNADTLKLSNNQFGMEAVLKRDQP</sequence>
<organism evidence="3 4">
    <name type="scientific">Enterovibrio coralii</name>
    <dbReference type="NCBI Taxonomy" id="294935"/>
    <lineage>
        <taxon>Bacteria</taxon>
        <taxon>Pseudomonadati</taxon>
        <taxon>Pseudomonadota</taxon>
        <taxon>Gammaproteobacteria</taxon>
        <taxon>Vibrionales</taxon>
        <taxon>Vibrionaceae</taxon>
        <taxon>Enterovibrio</taxon>
    </lineage>
</organism>
<reference evidence="3 4" key="1">
    <citation type="submission" date="2015-11" db="EMBL/GenBank/DDBJ databases">
        <title>Genomic Taxonomy of the Vibrionaceae.</title>
        <authorList>
            <person name="Gomez-Gil B."/>
            <person name="Enciso-Ibarra J."/>
        </authorList>
    </citation>
    <scope>NUCLEOTIDE SEQUENCE [LARGE SCALE GENOMIC DNA]</scope>
    <source>
        <strain evidence="3 4">CAIM 912</strain>
    </source>
</reference>
<comment type="caution">
    <text evidence="3">The sequence shown here is derived from an EMBL/GenBank/DDBJ whole genome shotgun (WGS) entry which is preliminary data.</text>
</comment>
<feature type="domain" description="Lipocalin-like" evidence="2">
    <location>
        <begin position="31"/>
        <end position="113"/>
    </location>
</feature>
<keyword evidence="1" id="KW-0732">Signal</keyword>
<evidence type="ECO:0000313" key="3">
    <source>
        <dbReference type="EMBL" id="KXF80633.1"/>
    </source>
</evidence>
<name>A0A135I5A8_9GAMM</name>
<dbReference type="RefSeq" id="WP_067419218.1">
    <property type="nucleotide sequence ID" value="NZ_LNTY01000050.1"/>
</dbReference>
<dbReference type="EMBL" id="LNTY01000050">
    <property type="protein sequence ID" value="KXF80633.1"/>
    <property type="molecule type" value="Genomic_DNA"/>
</dbReference>